<dbReference type="Proteomes" id="UP000515947">
    <property type="component" value="Chromosome"/>
</dbReference>
<evidence type="ECO:0000313" key="7">
    <source>
        <dbReference type="EMBL" id="QNN54405.1"/>
    </source>
</evidence>
<organism evidence="7 8">
    <name type="scientific">Nocardioides mesophilus</name>
    <dbReference type="NCBI Taxonomy" id="433659"/>
    <lineage>
        <taxon>Bacteria</taxon>
        <taxon>Bacillati</taxon>
        <taxon>Actinomycetota</taxon>
        <taxon>Actinomycetes</taxon>
        <taxon>Propionibacteriales</taxon>
        <taxon>Nocardioidaceae</taxon>
        <taxon>Nocardioides</taxon>
    </lineage>
</organism>
<dbReference type="InterPro" id="IPR029056">
    <property type="entry name" value="Ribokinase-like"/>
</dbReference>
<dbReference type="KEGG" id="nmes:H9L09_08805"/>
<reference evidence="7 8" key="1">
    <citation type="submission" date="2020-08" db="EMBL/GenBank/DDBJ databases">
        <title>Genome sequence of Nocardioides mesophilus KACC 16243T.</title>
        <authorList>
            <person name="Hyun D.-W."/>
            <person name="Bae J.-W."/>
        </authorList>
    </citation>
    <scope>NUCLEOTIDE SEQUENCE [LARGE SCALE GENOMIC DNA]</scope>
    <source>
        <strain evidence="7 8">KACC 16243</strain>
    </source>
</reference>
<keyword evidence="4" id="KW-0418">Kinase</keyword>
<dbReference type="RefSeq" id="WP_187580245.1">
    <property type="nucleotide sequence ID" value="NZ_CP060713.1"/>
</dbReference>
<dbReference type="SUPFAM" id="SSF53613">
    <property type="entry name" value="Ribokinase-like"/>
    <property type="match status" value="1"/>
</dbReference>
<keyword evidence="5" id="KW-0067">ATP-binding</keyword>
<name>A0A7G9RFN0_9ACTN</name>
<dbReference type="InterPro" id="IPR011611">
    <property type="entry name" value="PfkB_dom"/>
</dbReference>
<dbReference type="InterPro" id="IPR050306">
    <property type="entry name" value="PfkB_Carbo_kinase"/>
</dbReference>
<keyword evidence="2" id="KW-0808">Transferase</keyword>
<dbReference type="PANTHER" id="PTHR43085:SF1">
    <property type="entry name" value="PSEUDOURIDINE KINASE-RELATED"/>
    <property type="match status" value="1"/>
</dbReference>
<sequence length="331" mass="34496">MTAEPIRTSDAPRLLTVGRINLDLYADPYGAGLSSARSFHPSVGGSPTNTAIAARRLGVPAAVLTAVAPDPVGDLVLEQLASTGVDVAWVQRIEGALTSMAFLATLSADQGERVFYRRDAADTLIALELVDSLPWDGLEVVVLSADSLAVGTTPQAVARVASLARERGVPVWWDLDLRPNSWPDPADYGRVTLPALRGADLVIGTEEEFAALLGSGPGATSDELLEQVRTFPSPLTILKRGPRGASLFDDGVEVVDVPAVALEPVCTVGGGDSTTGALVAARLAGQDWSDALSLAMRAAAHTVMQPGCSEGFPDLTDLGLDENFWASDVGS</sequence>
<dbReference type="CDD" id="cd01166">
    <property type="entry name" value="KdgK"/>
    <property type="match status" value="1"/>
</dbReference>
<dbReference type="Gene3D" id="3.40.1190.20">
    <property type="match status" value="1"/>
</dbReference>
<evidence type="ECO:0000256" key="5">
    <source>
        <dbReference type="ARBA" id="ARBA00022840"/>
    </source>
</evidence>
<keyword evidence="8" id="KW-1185">Reference proteome</keyword>
<keyword evidence="3" id="KW-0547">Nucleotide-binding</keyword>
<evidence type="ECO:0000256" key="3">
    <source>
        <dbReference type="ARBA" id="ARBA00022741"/>
    </source>
</evidence>
<accession>A0A7G9RFN0</accession>
<dbReference type="Pfam" id="PF00294">
    <property type="entry name" value="PfkB"/>
    <property type="match status" value="1"/>
</dbReference>
<dbReference type="GO" id="GO:0005524">
    <property type="term" value="F:ATP binding"/>
    <property type="evidence" value="ECO:0007669"/>
    <property type="project" value="UniProtKB-KW"/>
</dbReference>
<proteinExistence type="inferred from homology"/>
<dbReference type="EMBL" id="CP060713">
    <property type="protein sequence ID" value="QNN54405.1"/>
    <property type="molecule type" value="Genomic_DNA"/>
</dbReference>
<evidence type="ECO:0000256" key="2">
    <source>
        <dbReference type="ARBA" id="ARBA00022679"/>
    </source>
</evidence>
<protein>
    <recommendedName>
        <fullName evidence="6">Carbohydrate kinase PfkB domain-containing protein</fullName>
    </recommendedName>
</protein>
<evidence type="ECO:0000256" key="1">
    <source>
        <dbReference type="ARBA" id="ARBA00010688"/>
    </source>
</evidence>
<dbReference type="PANTHER" id="PTHR43085">
    <property type="entry name" value="HEXOKINASE FAMILY MEMBER"/>
    <property type="match status" value="1"/>
</dbReference>
<dbReference type="GO" id="GO:0016301">
    <property type="term" value="F:kinase activity"/>
    <property type="evidence" value="ECO:0007669"/>
    <property type="project" value="UniProtKB-KW"/>
</dbReference>
<comment type="similarity">
    <text evidence="1">Belongs to the carbohydrate kinase PfkB family.</text>
</comment>
<evidence type="ECO:0000259" key="6">
    <source>
        <dbReference type="Pfam" id="PF00294"/>
    </source>
</evidence>
<feature type="domain" description="Carbohydrate kinase PfkB" evidence="6">
    <location>
        <begin position="13"/>
        <end position="313"/>
    </location>
</feature>
<dbReference type="AlphaFoldDB" id="A0A7G9RFN0"/>
<gene>
    <name evidence="7" type="ORF">H9L09_08805</name>
</gene>
<evidence type="ECO:0000313" key="8">
    <source>
        <dbReference type="Proteomes" id="UP000515947"/>
    </source>
</evidence>
<evidence type="ECO:0000256" key="4">
    <source>
        <dbReference type="ARBA" id="ARBA00022777"/>
    </source>
</evidence>